<comment type="caution">
    <text evidence="1">The sequence shown here is derived from an EMBL/GenBank/DDBJ whole genome shotgun (WGS) entry which is preliminary data.</text>
</comment>
<evidence type="ECO:0000313" key="1">
    <source>
        <dbReference type="EMBL" id="CAG9185065.1"/>
    </source>
</evidence>
<dbReference type="Gene3D" id="3.40.390.10">
    <property type="entry name" value="Collagenase (Catalytic Domain)"/>
    <property type="match status" value="1"/>
</dbReference>
<organism evidence="1 2">
    <name type="scientific">Cupriavidus pampae</name>
    <dbReference type="NCBI Taxonomy" id="659251"/>
    <lineage>
        <taxon>Bacteria</taxon>
        <taxon>Pseudomonadati</taxon>
        <taxon>Pseudomonadota</taxon>
        <taxon>Betaproteobacteria</taxon>
        <taxon>Burkholderiales</taxon>
        <taxon>Burkholderiaceae</taxon>
        <taxon>Cupriavidus</taxon>
    </lineage>
</organism>
<name>A0ABN7ZL64_9BURK</name>
<reference evidence="1 2" key="1">
    <citation type="submission" date="2021-08" db="EMBL/GenBank/DDBJ databases">
        <authorList>
            <person name="Peeters C."/>
        </authorList>
    </citation>
    <scope>NUCLEOTIDE SEQUENCE [LARGE SCALE GENOMIC DNA]</scope>
    <source>
        <strain evidence="1 2">LMG 32289</strain>
    </source>
</reference>
<sequence length="539" mass="60027">MFDHQTQQITAVSRAPGNLDLFVIGFDNRVYSTFWNDQVGWNSEWFPQPGRHVFDHQKQRIAAVSRAPGNLDLFVIGFDNRVYSTFWPNAAGQWNSEWFPLPGQHVFDHQTQQISAVSRAPGNLDLFVIGFDNRVYSTFWPNAAGQWNGEWFPLPGQHVFDHQKQQIAAVTRAPGNLDLFVIGFDNHIWSSFWGQHSNDQPWSVILCRFKGDPADASREGFAERFFREAFTPGTGGLIEYWHEVSHGGVDVTGSRVFGWVETDMRRIDAGGIGREALIDAGIRAAQARGEDPLTGFHSQIVVYTRNWAKDGAPRGADWRNPEWAPFWIDGSADGRGRVCLTPPFDGNITAHEMGHGFGMNHDVGPDLTTASDYSDPACIMSQNGAFIRPPWNVAFGPAVCLPHMVQKDWLPVGRLFVDDGNWMRAGITVPLAPISRPGARANLGIKLRNIRANPAWDYYLEYCLPDEWNRGVPGSPYLLIRRMVNIPGAEERPAYLMALPFTQLVGQGATGVELSGNVRFTVEVTNLAGPIIGVTAEAL</sequence>
<dbReference type="SUPFAM" id="SSF55486">
    <property type="entry name" value="Metalloproteases ('zincins'), catalytic domain"/>
    <property type="match status" value="1"/>
</dbReference>
<keyword evidence="2" id="KW-1185">Reference proteome</keyword>
<evidence type="ECO:0000313" key="2">
    <source>
        <dbReference type="Proteomes" id="UP000706525"/>
    </source>
</evidence>
<dbReference type="Proteomes" id="UP000706525">
    <property type="component" value="Unassembled WGS sequence"/>
</dbReference>
<proteinExistence type="predicted"/>
<accession>A0ABN7ZL64</accession>
<protein>
    <recommendedName>
        <fullName evidence="3">M6 family metalloprotease domain-containing protein</fullName>
    </recommendedName>
</protein>
<gene>
    <name evidence="1" type="ORF">LMG32289_05843</name>
</gene>
<dbReference type="EMBL" id="CAJZAG010000013">
    <property type="protein sequence ID" value="CAG9185065.1"/>
    <property type="molecule type" value="Genomic_DNA"/>
</dbReference>
<dbReference type="Gene3D" id="2.120.10.70">
    <property type="entry name" value="Fucose-specific lectin"/>
    <property type="match status" value="2"/>
</dbReference>
<evidence type="ECO:0008006" key="3">
    <source>
        <dbReference type="Google" id="ProtNLM"/>
    </source>
</evidence>
<dbReference type="InterPro" id="IPR024079">
    <property type="entry name" value="MetalloPept_cat_dom_sf"/>
</dbReference>
<dbReference type="SUPFAM" id="SSF89372">
    <property type="entry name" value="Fucose-specific lectin"/>
    <property type="match status" value="1"/>
</dbReference>